<comment type="caution">
    <text evidence="1">The sequence shown here is derived from an EMBL/GenBank/DDBJ whole genome shotgun (WGS) entry which is preliminary data.</text>
</comment>
<accession>A0ABW8IIV6</accession>
<evidence type="ECO:0000313" key="2">
    <source>
        <dbReference type="Proteomes" id="UP001620409"/>
    </source>
</evidence>
<proteinExistence type="predicted"/>
<evidence type="ECO:0000313" key="1">
    <source>
        <dbReference type="EMBL" id="MFK2855137.1"/>
    </source>
</evidence>
<gene>
    <name evidence="1" type="ORF">ISP18_11090</name>
</gene>
<protein>
    <submittedName>
        <fullName evidence="1">Uncharacterized protein</fullName>
    </submittedName>
</protein>
<organism evidence="1 2">
    <name type="scientific">Dyella humi</name>
    <dbReference type="NCBI Taxonomy" id="1770547"/>
    <lineage>
        <taxon>Bacteria</taxon>
        <taxon>Pseudomonadati</taxon>
        <taxon>Pseudomonadota</taxon>
        <taxon>Gammaproteobacteria</taxon>
        <taxon>Lysobacterales</taxon>
        <taxon>Rhodanobacteraceae</taxon>
        <taxon>Dyella</taxon>
    </lineage>
</organism>
<sequence>MKTRQTSGTLNDCVQMMVNKSLSQRRLYYLNIQQKAPYFPTSKMLENHQVDVCGLRGICVGIASFASDTTYKTPLVSDSFGPCVPVIAIGRTGTHLAHCNGSGGIMEYSSNWLPTHRVMVIRKTKHTKQAEVAQAIQDNLKSKGFTQAEMFDVPFSSSIGIIVIGSTALVYPQK</sequence>
<reference evidence="1 2" key="1">
    <citation type="submission" date="2020-10" db="EMBL/GenBank/DDBJ databases">
        <title>Phylogeny of dyella-like bacteria.</title>
        <authorList>
            <person name="Fu J."/>
        </authorList>
    </citation>
    <scope>NUCLEOTIDE SEQUENCE [LARGE SCALE GENOMIC DNA]</scope>
    <source>
        <strain evidence="1 2">DHG40</strain>
    </source>
</reference>
<name>A0ABW8IIV6_9GAMM</name>
<dbReference type="EMBL" id="JADIKI010000023">
    <property type="protein sequence ID" value="MFK2855137.1"/>
    <property type="molecule type" value="Genomic_DNA"/>
</dbReference>
<dbReference type="RefSeq" id="WP_380006726.1">
    <property type="nucleotide sequence ID" value="NZ_JADIKI010000023.1"/>
</dbReference>
<keyword evidence="2" id="KW-1185">Reference proteome</keyword>
<dbReference type="Proteomes" id="UP001620409">
    <property type="component" value="Unassembled WGS sequence"/>
</dbReference>